<evidence type="ECO:0000256" key="2">
    <source>
        <dbReference type="SAM" id="MobiDB-lite"/>
    </source>
</evidence>
<organism evidence="5 6">
    <name type="scientific">Panagrolaimus superbus</name>
    <dbReference type="NCBI Taxonomy" id="310955"/>
    <lineage>
        <taxon>Eukaryota</taxon>
        <taxon>Metazoa</taxon>
        <taxon>Ecdysozoa</taxon>
        <taxon>Nematoda</taxon>
        <taxon>Chromadorea</taxon>
        <taxon>Rhabditida</taxon>
        <taxon>Tylenchina</taxon>
        <taxon>Panagrolaimomorpha</taxon>
        <taxon>Panagrolaimoidea</taxon>
        <taxon>Panagrolaimidae</taxon>
        <taxon>Panagrolaimus</taxon>
    </lineage>
</organism>
<dbReference type="InterPro" id="IPR014768">
    <property type="entry name" value="GBD/FH3_dom"/>
</dbReference>
<name>A0A914YXX9_9BILA</name>
<dbReference type="GO" id="GO:0016477">
    <property type="term" value="P:cell migration"/>
    <property type="evidence" value="ECO:0007669"/>
    <property type="project" value="TreeGrafter"/>
</dbReference>
<dbReference type="SMART" id="SM01139">
    <property type="entry name" value="Drf_FH3"/>
    <property type="match status" value="1"/>
</dbReference>
<dbReference type="GO" id="GO:0031267">
    <property type="term" value="F:small GTPase binding"/>
    <property type="evidence" value="ECO:0007669"/>
    <property type="project" value="InterPro"/>
</dbReference>
<dbReference type="InterPro" id="IPR010473">
    <property type="entry name" value="GTPase-bd"/>
</dbReference>
<dbReference type="WBParaSite" id="PSU_v2.g5363.t1">
    <property type="protein sequence ID" value="PSU_v2.g5363.t1"/>
    <property type="gene ID" value="PSU_v2.g5363"/>
</dbReference>
<dbReference type="InterPro" id="IPR015425">
    <property type="entry name" value="FH2_Formin"/>
</dbReference>
<dbReference type="SUPFAM" id="SSF48371">
    <property type="entry name" value="ARM repeat"/>
    <property type="match status" value="1"/>
</dbReference>
<dbReference type="Gene3D" id="1.20.58.2220">
    <property type="entry name" value="Formin, FH2 domain"/>
    <property type="match status" value="1"/>
</dbReference>
<evidence type="ECO:0000313" key="6">
    <source>
        <dbReference type="WBParaSite" id="PSU_v2.g5363.t1"/>
    </source>
</evidence>
<sequence length="784" mass="88628">MSQPPMPSEEEILREFDEVVKMMDLPPDKVRTLRDCNLAKKWNLVCDQRRMHNVTVVTDPAVYIEKLSAYHDKKTLKKKKKLLGEETSTTILKHIEISLRTNSIDWVRTFLDEPNHGLRVIVDYMKQLQDTSFNVSTLTAQSSTSFSCMNESSVFVNNSVDASALAAPDDSRWFKRQSLSSTKSSKMSKNIGDIEDDIHVCVSCLRAIMNNKFGFNKEYHETKRFKTLFYFFRYPSEFHVEFMSSCMQFINMFVHFVEDKNYRVFLQHEFNMLGLEDYLEELAENESEQLQTHRQSYLQNVIDVQHLLDISNQFVEAQQRCESLSVQLSQSREKNQQAAAEYYSYKARLERQINEIKLEQGALVSAHDAELKSKEEELKITKENFAMLELRLNELLAIKKSMEDELRAVQSKPAINSSEKSSPPKPAERTSVAPISNNAPPPPPPPPAPPLTPAAVKGGPPPPPPPPGPPPPLGKGGPPPPPPLAGLLKPADTQECKTLRRVIQPKNKLPQLTWSALKPNEVKDTVFMDLNDEKLHDKVDFSFLEDNFKVMTHSTSNLDASQHSPAPSTASNPAKESTVTLLSSKRLQNIAITRRKIARPASDIMIAVHRLDLKLLPSELVDILLPVVPNTEEIEMYKEYAAKNNGSFEGLSIEDQFVAALIDIERLSFKLKLMSFMASFEESVRLMKPSLMNLTAASTSIKEANLFHKVLEIVLLYGNFLNGHRKGAVYGFKISSLDTLRVMKSSSDHKLTLMHAICNCINEQFPDLSKFDEQLKCMDAAAQG</sequence>
<feature type="region of interest" description="Disordered" evidence="2">
    <location>
        <begin position="556"/>
        <end position="579"/>
    </location>
</feature>
<comment type="similarity">
    <text evidence="1">Belongs to the formin homology family.</text>
</comment>
<dbReference type="SMART" id="SM01140">
    <property type="entry name" value="Drf_GBD"/>
    <property type="match status" value="1"/>
</dbReference>
<dbReference type="PROSITE" id="PS51232">
    <property type="entry name" value="GBD_FH3"/>
    <property type="match status" value="1"/>
</dbReference>
<evidence type="ECO:0000256" key="1">
    <source>
        <dbReference type="ARBA" id="ARBA00023449"/>
    </source>
</evidence>
<dbReference type="GO" id="GO:0051015">
    <property type="term" value="F:actin filament binding"/>
    <property type="evidence" value="ECO:0007669"/>
    <property type="project" value="TreeGrafter"/>
</dbReference>
<dbReference type="AlphaFoldDB" id="A0A914YXX9"/>
<dbReference type="InterPro" id="IPR043592">
    <property type="entry name" value="FMNL_animal"/>
</dbReference>
<feature type="domain" description="GBD/FH3" evidence="3">
    <location>
        <begin position="4"/>
        <end position="396"/>
    </location>
</feature>
<dbReference type="Pfam" id="PF06367">
    <property type="entry name" value="Drf_FH3"/>
    <property type="match status" value="1"/>
</dbReference>
<feature type="compositionally biased region" description="Pro residues" evidence="2">
    <location>
        <begin position="439"/>
        <end position="452"/>
    </location>
</feature>
<dbReference type="Pfam" id="PF02181">
    <property type="entry name" value="FH2"/>
    <property type="match status" value="1"/>
</dbReference>
<dbReference type="Proteomes" id="UP000887577">
    <property type="component" value="Unplaced"/>
</dbReference>
<dbReference type="GO" id="GO:0005829">
    <property type="term" value="C:cytosol"/>
    <property type="evidence" value="ECO:0007669"/>
    <property type="project" value="TreeGrafter"/>
</dbReference>
<evidence type="ECO:0000259" key="4">
    <source>
        <dbReference type="PROSITE" id="PS51444"/>
    </source>
</evidence>
<evidence type="ECO:0000259" key="3">
    <source>
        <dbReference type="PROSITE" id="PS51232"/>
    </source>
</evidence>
<dbReference type="InterPro" id="IPR011989">
    <property type="entry name" value="ARM-like"/>
</dbReference>
<accession>A0A914YXX9</accession>
<dbReference type="PROSITE" id="PS51444">
    <property type="entry name" value="FH2"/>
    <property type="match status" value="1"/>
</dbReference>
<dbReference type="Pfam" id="PF06371">
    <property type="entry name" value="Drf_GBD"/>
    <property type="match status" value="1"/>
</dbReference>
<evidence type="ECO:0000313" key="5">
    <source>
        <dbReference type="Proteomes" id="UP000887577"/>
    </source>
</evidence>
<dbReference type="PANTHER" id="PTHR45857:SF4">
    <property type="entry name" value="FORMIN-LIKE PROTEIN"/>
    <property type="match status" value="1"/>
</dbReference>
<feature type="region of interest" description="Disordered" evidence="2">
    <location>
        <begin position="409"/>
        <end position="489"/>
    </location>
</feature>
<dbReference type="InterPro" id="IPR010472">
    <property type="entry name" value="FH3_dom"/>
</dbReference>
<dbReference type="GO" id="GO:0030866">
    <property type="term" value="P:cortical actin cytoskeleton organization"/>
    <property type="evidence" value="ECO:0007669"/>
    <property type="project" value="TreeGrafter"/>
</dbReference>
<dbReference type="SUPFAM" id="SSF101447">
    <property type="entry name" value="Formin homology 2 domain (FH2 domain)"/>
    <property type="match status" value="1"/>
</dbReference>
<dbReference type="InterPro" id="IPR016024">
    <property type="entry name" value="ARM-type_fold"/>
</dbReference>
<feature type="domain" description="FH2" evidence="4">
    <location>
        <begin position="499"/>
        <end position="784"/>
    </location>
</feature>
<feature type="compositionally biased region" description="Pro residues" evidence="2">
    <location>
        <begin position="459"/>
        <end position="484"/>
    </location>
</feature>
<dbReference type="Gene3D" id="1.25.10.10">
    <property type="entry name" value="Leucine-rich Repeat Variant"/>
    <property type="match status" value="2"/>
</dbReference>
<keyword evidence="5" id="KW-1185">Reference proteome</keyword>
<protein>
    <submittedName>
        <fullName evidence="6">Formin-like protein</fullName>
    </submittedName>
</protein>
<dbReference type="GO" id="GO:0008360">
    <property type="term" value="P:regulation of cell shape"/>
    <property type="evidence" value="ECO:0007669"/>
    <property type="project" value="TreeGrafter"/>
</dbReference>
<reference evidence="6" key="1">
    <citation type="submission" date="2022-11" db="UniProtKB">
        <authorList>
            <consortium name="WormBaseParasite"/>
        </authorList>
    </citation>
    <scope>IDENTIFICATION</scope>
</reference>
<dbReference type="PANTHER" id="PTHR45857">
    <property type="entry name" value="FORMIN-LIKE PROTEIN"/>
    <property type="match status" value="1"/>
</dbReference>
<dbReference type="InterPro" id="IPR042201">
    <property type="entry name" value="FH2_Formin_sf"/>
</dbReference>
<proteinExistence type="inferred from homology"/>
<dbReference type="SMART" id="SM00498">
    <property type="entry name" value="FH2"/>
    <property type="match status" value="1"/>
</dbReference>